<gene>
    <name evidence="1" type="ORF">PsYK624_080040</name>
</gene>
<name>A0A9P3GBI7_9APHY</name>
<proteinExistence type="predicted"/>
<sequence length="101" mass="11032">MGPDSELVNATKLLLLNQLVGTKIVSAVTICCRDDDCNSASSLCFNNRHSKRVALGNPKSLDDEQRPSAQRVNFSRAREGSSLRLSVIPQIRSPVILLLVL</sequence>
<accession>A0A9P3GBI7</accession>
<keyword evidence="2" id="KW-1185">Reference proteome</keyword>
<reference evidence="1 2" key="1">
    <citation type="submission" date="2021-08" db="EMBL/GenBank/DDBJ databases">
        <title>Draft Genome Sequence of Phanerochaete sordida strain YK-624.</title>
        <authorList>
            <person name="Mori T."/>
            <person name="Dohra H."/>
            <person name="Suzuki T."/>
            <person name="Kawagishi H."/>
            <person name="Hirai H."/>
        </authorList>
    </citation>
    <scope>NUCLEOTIDE SEQUENCE [LARGE SCALE GENOMIC DNA]</scope>
    <source>
        <strain evidence="1 2">YK-624</strain>
    </source>
</reference>
<comment type="caution">
    <text evidence="1">The sequence shown here is derived from an EMBL/GenBank/DDBJ whole genome shotgun (WGS) entry which is preliminary data.</text>
</comment>
<evidence type="ECO:0000313" key="2">
    <source>
        <dbReference type="Proteomes" id="UP000703269"/>
    </source>
</evidence>
<dbReference type="Proteomes" id="UP000703269">
    <property type="component" value="Unassembled WGS sequence"/>
</dbReference>
<protein>
    <submittedName>
        <fullName evidence="1">Uncharacterized protein</fullName>
    </submittedName>
</protein>
<dbReference type="AlphaFoldDB" id="A0A9P3GBI7"/>
<organism evidence="1 2">
    <name type="scientific">Phanerochaete sordida</name>
    <dbReference type="NCBI Taxonomy" id="48140"/>
    <lineage>
        <taxon>Eukaryota</taxon>
        <taxon>Fungi</taxon>
        <taxon>Dikarya</taxon>
        <taxon>Basidiomycota</taxon>
        <taxon>Agaricomycotina</taxon>
        <taxon>Agaricomycetes</taxon>
        <taxon>Polyporales</taxon>
        <taxon>Phanerochaetaceae</taxon>
        <taxon>Phanerochaete</taxon>
    </lineage>
</organism>
<evidence type="ECO:0000313" key="1">
    <source>
        <dbReference type="EMBL" id="GJE91853.1"/>
    </source>
</evidence>
<dbReference type="EMBL" id="BPQB01000023">
    <property type="protein sequence ID" value="GJE91853.1"/>
    <property type="molecule type" value="Genomic_DNA"/>
</dbReference>